<dbReference type="EnsemblBacteria" id="AAC66211">
    <property type="protein sequence ID" value="AAC66211"/>
    <property type="gene ID" value="BB_I01"/>
</dbReference>
<evidence type="ECO:0000256" key="1">
    <source>
        <dbReference type="SAM" id="Phobius"/>
    </source>
</evidence>
<keyword evidence="3" id="KW-1185">Reference proteome</keyword>
<dbReference type="InterPro" id="IPR003459">
    <property type="entry name" value="Borrelia_plasmid_OrfA"/>
</dbReference>
<name>O50855_BORBU</name>
<organism evidence="2 3">
    <name type="scientific">Borreliella burgdorferi (strain ATCC 35210 / DSM 4680 / CIP 102532 / B31)</name>
    <name type="common">Borrelia burgdorferi</name>
    <dbReference type="NCBI Taxonomy" id="224326"/>
    <lineage>
        <taxon>Bacteria</taxon>
        <taxon>Pseudomonadati</taxon>
        <taxon>Spirochaetota</taxon>
        <taxon>Spirochaetia</taxon>
        <taxon>Spirochaetales</taxon>
        <taxon>Borreliaceae</taxon>
        <taxon>Borreliella</taxon>
    </lineage>
</organism>
<keyword evidence="2" id="KW-0614">Plasmid</keyword>
<dbReference type="Proteomes" id="UP000001807">
    <property type="component" value="Plasmid lp28-4"/>
</dbReference>
<dbReference type="PATRIC" id="fig|224326.49.peg.1396"/>
<protein>
    <submittedName>
        <fullName evidence="2">Uncharacterized protein</fullName>
    </submittedName>
</protein>
<accession>O50855</accession>
<dbReference type="AlphaFoldDB" id="O50855"/>
<proteinExistence type="predicted"/>
<dbReference type="PIR" id="H70239">
    <property type="entry name" value="H70239"/>
</dbReference>
<evidence type="ECO:0000313" key="2">
    <source>
        <dbReference type="EMBL" id="AAC66211.1"/>
    </source>
</evidence>
<reference evidence="2 3" key="1">
    <citation type="journal article" date="1997" name="Nature">
        <title>Genomic sequence of a Lyme disease spirochaete, Borrelia burgdorferi.</title>
        <authorList>
            <person name="Fraser C.M."/>
            <person name="Casjens S."/>
            <person name="Huang W.M."/>
            <person name="Sutton G.G."/>
            <person name="Clayton R."/>
            <person name="Lathigra R."/>
            <person name="White O."/>
            <person name="Ketchum K.A."/>
            <person name="Dodson R."/>
            <person name="Hickey E.K."/>
            <person name="Gwinn M."/>
            <person name="Dougherty B."/>
            <person name="Tomb J.F."/>
            <person name="Fleischmann R.D."/>
            <person name="Richardson D."/>
            <person name="Peterson J."/>
            <person name="Kerlavage A.R."/>
            <person name="Quackenbush J."/>
            <person name="Salzberg S."/>
            <person name="Hanson M."/>
            <person name="van Vugt R."/>
            <person name="Palmer N."/>
            <person name="Adams M.D."/>
            <person name="Gocayne J."/>
            <person name="Weidman J."/>
            <person name="Utterback T."/>
            <person name="Watthey L."/>
            <person name="McDonald L."/>
            <person name="Artiach P."/>
            <person name="Bowman C."/>
            <person name="Garland S."/>
            <person name="Fuji C."/>
            <person name="Cotton M.D."/>
            <person name="Horst K."/>
            <person name="Roberts K."/>
            <person name="Hatch B."/>
            <person name="Smith H.O."/>
            <person name="Venter J.C."/>
        </authorList>
    </citation>
    <scope>NUCLEOTIDE SEQUENCE [LARGE SCALE GENOMIC DNA]</scope>
    <source>
        <strain evidence="3">ATCC 35210 / DSM 4680 / CIP 102532 / B31</strain>
    </source>
</reference>
<sequence>MENYQYFFNLFFIFKIIFIYLYIMYKSVKEQQEKGIDHACRILILTETIFEINLILENYSQKTLLKKYNENLKNKNLPPSNISTMKKYLKQLEKEIKIIAKFYFKNDQSLIYYKLNYTLEKIWLKLIELFYKELKQFIQKNTTT</sequence>
<dbReference type="HOGENOM" id="CLU_149840_0_0_12"/>
<feature type="transmembrane region" description="Helical" evidence="1">
    <location>
        <begin position="6"/>
        <end position="25"/>
    </location>
</feature>
<dbReference type="KEGG" id="bbu:BB_I01"/>
<dbReference type="EMBL" id="AE000789">
    <property type="protein sequence ID" value="AAC66211.1"/>
    <property type="molecule type" value="Genomic_DNA"/>
</dbReference>
<dbReference type="Pfam" id="PF02414">
    <property type="entry name" value="Borrelia_orfA"/>
    <property type="match status" value="1"/>
</dbReference>
<gene>
    <name evidence="2" type="ordered locus">BB_I01</name>
</gene>
<keyword evidence="1" id="KW-0812">Transmembrane</keyword>
<evidence type="ECO:0000313" key="3">
    <source>
        <dbReference type="Proteomes" id="UP000001807"/>
    </source>
</evidence>
<geneLocation type="plasmid" evidence="2 3">
    <name>lp28-4</name>
</geneLocation>
<keyword evidence="1" id="KW-1133">Transmembrane helix</keyword>
<keyword evidence="1" id="KW-0472">Membrane</keyword>